<reference evidence="2" key="1">
    <citation type="submission" date="2016-05" db="EMBL/GenBank/DDBJ databases">
        <title>Comparative genomics of biotechnologically important yeasts.</title>
        <authorList>
            <consortium name="DOE Joint Genome Institute"/>
            <person name="Riley R."/>
            <person name="Haridas S."/>
            <person name="Wolfe K.H."/>
            <person name="Lopes M.R."/>
            <person name="Hittinger C.T."/>
            <person name="Goker M."/>
            <person name="Salamov A."/>
            <person name="Wisecaver J."/>
            <person name="Long T.M."/>
            <person name="Aerts A.L."/>
            <person name="Barry K."/>
            <person name="Choi C."/>
            <person name="Clum A."/>
            <person name="Coughlan A.Y."/>
            <person name="Deshpande S."/>
            <person name="Douglass A.P."/>
            <person name="Hanson S.J."/>
            <person name="Klenk H.-P."/>
            <person name="Labutti K."/>
            <person name="Lapidus A."/>
            <person name="Lindquist E."/>
            <person name="Lipzen A."/>
            <person name="Meier-Kolthoff J.P."/>
            <person name="Ohm R.A."/>
            <person name="Otillar R.P."/>
            <person name="Pangilinan J."/>
            <person name="Peng Y."/>
            <person name="Rokas A."/>
            <person name="Rosa C.A."/>
            <person name="Scheuner C."/>
            <person name="Sibirny A.A."/>
            <person name="Slot J.C."/>
            <person name="Stielow J.B."/>
            <person name="Sun H."/>
            <person name="Kurtzman C.P."/>
            <person name="Blackwell M."/>
            <person name="Grigoriev I.V."/>
            <person name="Jeffries T.W."/>
        </authorList>
    </citation>
    <scope>NUCLEOTIDE SEQUENCE [LARGE SCALE GENOMIC DNA]</scope>
    <source>
        <strain evidence="2">NRRL Y-1933</strain>
    </source>
</reference>
<dbReference type="AlphaFoldDB" id="A0A1E4RG36"/>
<accession>A0A1E4RG36</accession>
<dbReference type="Proteomes" id="UP000095085">
    <property type="component" value="Unassembled WGS sequence"/>
</dbReference>
<dbReference type="GeneID" id="30994374"/>
<gene>
    <name evidence="1" type="ORF">HYPBUDRAFT_142525</name>
</gene>
<dbReference type="OrthoDB" id="3999982at2759"/>
<dbReference type="EMBL" id="KV454543">
    <property type="protein sequence ID" value="ODV66181.1"/>
    <property type="molecule type" value="Genomic_DNA"/>
</dbReference>
<keyword evidence="2" id="KW-1185">Reference proteome</keyword>
<dbReference type="RefSeq" id="XP_020075248.1">
    <property type="nucleotide sequence ID" value="XM_020219824.1"/>
</dbReference>
<proteinExistence type="predicted"/>
<protein>
    <submittedName>
        <fullName evidence="1">Uncharacterized protein</fullName>
    </submittedName>
</protein>
<sequence>METSRGILKKLGLFGVTAITFYVVGKKHIQKRNDEKHRLQTDARIDSEFDEFSTKVRRLGFPENKPNFNYEERPEDLKYVGKGDSYSTRKGGDRFTYTALFSRDDGEK</sequence>
<evidence type="ECO:0000313" key="1">
    <source>
        <dbReference type="EMBL" id="ODV66181.1"/>
    </source>
</evidence>
<name>A0A1E4RG36_9ASCO</name>
<organism evidence="1 2">
    <name type="scientific">Hyphopichia burtonii NRRL Y-1933</name>
    <dbReference type="NCBI Taxonomy" id="984485"/>
    <lineage>
        <taxon>Eukaryota</taxon>
        <taxon>Fungi</taxon>
        <taxon>Dikarya</taxon>
        <taxon>Ascomycota</taxon>
        <taxon>Saccharomycotina</taxon>
        <taxon>Pichiomycetes</taxon>
        <taxon>Debaryomycetaceae</taxon>
        <taxon>Hyphopichia</taxon>
    </lineage>
</organism>
<evidence type="ECO:0000313" key="2">
    <source>
        <dbReference type="Proteomes" id="UP000095085"/>
    </source>
</evidence>